<feature type="domain" description="SUN" evidence="7">
    <location>
        <begin position="191"/>
        <end position="351"/>
    </location>
</feature>
<dbReference type="Gene3D" id="2.60.120.260">
    <property type="entry name" value="Galactose-binding domain-like"/>
    <property type="match status" value="1"/>
</dbReference>
<feature type="compositionally biased region" description="Basic and acidic residues" evidence="5">
    <location>
        <begin position="412"/>
        <end position="423"/>
    </location>
</feature>
<feature type="transmembrane region" description="Helical" evidence="6">
    <location>
        <begin position="560"/>
        <end position="579"/>
    </location>
</feature>
<evidence type="ECO:0000256" key="2">
    <source>
        <dbReference type="ARBA" id="ARBA00022692"/>
    </source>
</evidence>
<dbReference type="Proteomes" id="UP001604336">
    <property type="component" value="Unassembled WGS sequence"/>
</dbReference>
<feature type="region of interest" description="Disordered" evidence="5">
    <location>
        <begin position="365"/>
        <end position="393"/>
    </location>
</feature>
<feature type="region of interest" description="Disordered" evidence="5">
    <location>
        <begin position="405"/>
        <end position="440"/>
    </location>
</feature>
<evidence type="ECO:0000313" key="9">
    <source>
        <dbReference type="Proteomes" id="UP001604336"/>
    </source>
</evidence>
<keyword evidence="9" id="KW-1185">Reference proteome</keyword>
<feature type="transmembrane region" description="Helical" evidence="6">
    <location>
        <begin position="600"/>
        <end position="618"/>
    </location>
</feature>
<evidence type="ECO:0000259" key="7">
    <source>
        <dbReference type="PROSITE" id="PS51469"/>
    </source>
</evidence>
<organism evidence="8 9">
    <name type="scientific">Abeliophyllum distichum</name>
    <dbReference type="NCBI Taxonomy" id="126358"/>
    <lineage>
        <taxon>Eukaryota</taxon>
        <taxon>Viridiplantae</taxon>
        <taxon>Streptophyta</taxon>
        <taxon>Embryophyta</taxon>
        <taxon>Tracheophyta</taxon>
        <taxon>Spermatophyta</taxon>
        <taxon>Magnoliopsida</taxon>
        <taxon>eudicotyledons</taxon>
        <taxon>Gunneridae</taxon>
        <taxon>Pentapetalae</taxon>
        <taxon>asterids</taxon>
        <taxon>lamiids</taxon>
        <taxon>Lamiales</taxon>
        <taxon>Oleaceae</taxon>
        <taxon>Forsythieae</taxon>
        <taxon>Abeliophyllum</taxon>
    </lineage>
</organism>
<reference evidence="9" key="1">
    <citation type="submission" date="2024-07" db="EMBL/GenBank/DDBJ databases">
        <title>Two chromosome-level genome assemblies of Korean endemic species Abeliophyllum distichum and Forsythia ovata (Oleaceae).</title>
        <authorList>
            <person name="Jang H."/>
        </authorList>
    </citation>
    <scope>NUCLEOTIDE SEQUENCE [LARGE SCALE GENOMIC DNA]</scope>
</reference>
<evidence type="ECO:0000256" key="6">
    <source>
        <dbReference type="SAM" id="Phobius"/>
    </source>
</evidence>
<comment type="caution">
    <text evidence="8">The sequence shown here is derived from an EMBL/GenBank/DDBJ whole genome shotgun (WGS) entry which is preliminary data.</text>
</comment>
<comment type="subcellular location">
    <subcellularLocation>
        <location evidence="1">Membrane</location>
    </subcellularLocation>
</comment>
<dbReference type="AlphaFoldDB" id="A0ABD1URN6"/>
<dbReference type="PANTHER" id="PTHR12953:SF3">
    <property type="entry name" value="SUN DOMAIN-CONTAINING PROTEIN 5"/>
    <property type="match status" value="1"/>
</dbReference>
<protein>
    <submittedName>
        <fullName evidence="8">Galactose-binding protein</fullName>
    </submittedName>
</protein>
<dbReference type="PANTHER" id="PTHR12953">
    <property type="entry name" value="MEMBRANE PROTEIN CH1 RELATED"/>
    <property type="match status" value="1"/>
</dbReference>
<dbReference type="SUPFAM" id="SSF49785">
    <property type="entry name" value="Galactose-binding domain-like"/>
    <property type="match status" value="1"/>
</dbReference>
<dbReference type="PROSITE" id="PS51469">
    <property type="entry name" value="SUN"/>
    <property type="match status" value="1"/>
</dbReference>
<dbReference type="InterPro" id="IPR008979">
    <property type="entry name" value="Galactose-bd-like_sf"/>
</dbReference>
<dbReference type="InterPro" id="IPR045120">
    <property type="entry name" value="Suco/Slp1-like"/>
</dbReference>
<gene>
    <name evidence="8" type="ORF">Adt_12783</name>
</gene>
<evidence type="ECO:0000313" key="8">
    <source>
        <dbReference type="EMBL" id="KAL2527729.1"/>
    </source>
</evidence>
<keyword evidence="2 6" id="KW-0812">Transmembrane</keyword>
<feature type="compositionally biased region" description="Polar residues" evidence="5">
    <location>
        <begin position="365"/>
        <end position="378"/>
    </location>
</feature>
<name>A0ABD1URN6_9LAMI</name>
<proteinExistence type="predicted"/>
<dbReference type="GO" id="GO:0016020">
    <property type="term" value="C:membrane"/>
    <property type="evidence" value="ECO:0007669"/>
    <property type="project" value="UniProtKB-SubCell"/>
</dbReference>
<evidence type="ECO:0000256" key="1">
    <source>
        <dbReference type="ARBA" id="ARBA00004370"/>
    </source>
</evidence>
<dbReference type="Pfam" id="PF07738">
    <property type="entry name" value="Sad1_UNC"/>
    <property type="match status" value="1"/>
</dbReference>
<dbReference type="InterPro" id="IPR012919">
    <property type="entry name" value="SUN_dom"/>
</dbReference>
<accession>A0ABD1URN6</accession>
<evidence type="ECO:0000256" key="4">
    <source>
        <dbReference type="ARBA" id="ARBA00023136"/>
    </source>
</evidence>
<sequence>MKKLVHIASIKVDPTIHKNGDKHHLTINQNDKKNSFCELSLSLFFSFWCVVFLFYTKFGLTRGNEGGSNAYNQSITNSSVCNEKLCNCAVPIREIANKNQTSEVFMELNVSVIINDSTSYDNYPKLGYSLRETGGLEEALSLVLDYESLYCKVRPQEDYRKTEKEQQKNGRIPLTYPNLDEFKYISSQEKGVSTPSQLVNITHRLESDGTPYNYASASKGAKLVAHNKEAKGASNVLGKDHDKYLRNPCSVGGKFFIIELADETLVDAVKIANFEHYSSNFKDFELSGSLVYPTETWNSLGTFVAANVKHAQCFKLPEPKWVRYLKVDLLSHYGSEFYCTLSVVEVYGVDAIEHMLEDLIVTSGESSTVRSPKPNSTAMPVILPEPSSSNREADDVAHNVSDTVNKGIENAPEGKKLNADPKKPTTSSMPDPLVKGRQQPNGRLHADAALRILLQRVRSLELNLSVLEEYIKELNKRQGDVLPELDKEVLKFTALLERSKLKIKNLLEWKEIVEKKNADLETWKAFVSSRMDFLVRENSMLRLDVEKVVNDQANLETKELMVLTVSFCFACIAILKIISDKFFKFFGSSVPDTVFQSSRGWTLILISSSMTMFITLIYS</sequence>
<keyword evidence="4 6" id="KW-0472">Membrane</keyword>
<dbReference type="EMBL" id="JBFOLK010000003">
    <property type="protein sequence ID" value="KAL2527729.1"/>
    <property type="molecule type" value="Genomic_DNA"/>
</dbReference>
<feature type="transmembrane region" description="Helical" evidence="6">
    <location>
        <begin position="36"/>
        <end position="55"/>
    </location>
</feature>
<evidence type="ECO:0000256" key="3">
    <source>
        <dbReference type="ARBA" id="ARBA00022989"/>
    </source>
</evidence>
<evidence type="ECO:0000256" key="5">
    <source>
        <dbReference type="SAM" id="MobiDB-lite"/>
    </source>
</evidence>
<keyword evidence="3 6" id="KW-1133">Transmembrane helix</keyword>